<dbReference type="GO" id="GO:0005634">
    <property type="term" value="C:nucleus"/>
    <property type="evidence" value="ECO:0000318"/>
    <property type="project" value="GO_Central"/>
</dbReference>
<keyword evidence="2" id="KW-0479">Metal-binding</keyword>
<accession>A2F5B3</accession>
<evidence type="ECO:0000256" key="4">
    <source>
        <dbReference type="ARBA" id="ARBA00022833"/>
    </source>
</evidence>
<dbReference type="Pfam" id="PF23594">
    <property type="entry name" value="RPN11_C"/>
    <property type="match status" value="1"/>
</dbReference>
<dbReference type="InterPro" id="IPR050242">
    <property type="entry name" value="JAMM_MPN+_peptidase_M67A"/>
</dbReference>
<evidence type="ECO:0000256" key="2">
    <source>
        <dbReference type="ARBA" id="ARBA00022723"/>
    </source>
</evidence>
<dbReference type="AlphaFoldDB" id="A2F5B3"/>
<evidence type="ECO:0000313" key="8">
    <source>
        <dbReference type="EMBL" id="EAX99938.1"/>
    </source>
</evidence>
<evidence type="ECO:0000256" key="5">
    <source>
        <dbReference type="ARBA" id="ARBA00022942"/>
    </source>
</evidence>
<dbReference type="CDD" id="cd08069">
    <property type="entry name" value="MPN_RPN11_CSN5"/>
    <property type="match status" value="1"/>
</dbReference>
<dbReference type="InParanoid" id="A2F5B3"/>
<dbReference type="EMBL" id="DS113620">
    <property type="protein sequence ID" value="EAX99938.1"/>
    <property type="molecule type" value="Genomic_DNA"/>
</dbReference>
<name>A2F5B3_TRIV3</name>
<dbReference type="STRING" id="5722.A2F5B3"/>
<feature type="domain" description="MPN" evidence="7">
    <location>
        <begin position="22"/>
        <end position="157"/>
    </location>
</feature>
<keyword evidence="5" id="KW-0647">Proteasome</keyword>
<dbReference type="eggNOG" id="KOG1555">
    <property type="taxonomic scope" value="Eukaryota"/>
</dbReference>
<keyword evidence="9" id="KW-1185">Reference proteome</keyword>
<dbReference type="FunCoup" id="A2F5B3">
    <property type="interactions" value="904"/>
</dbReference>
<proteinExistence type="predicted"/>
<keyword evidence="3" id="KW-0378">Hydrolase</keyword>
<dbReference type="PROSITE" id="PS50249">
    <property type="entry name" value="MPN"/>
    <property type="match status" value="1"/>
</dbReference>
<dbReference type="InterPro" id="IPR037518">
    <property type="entry name" value="MPN"/>
</dbReference>
<dbReference type="PANTHER" id="PTHR10410">
    <property type="entry name" value="EUKARYOTIC TRANSLATION INITIATION FACTOR 3 -RELATED"/>
    <property type="match status" value="1"/>
</dbReference>
<evidence type="ECO:0000256" key="3">
    <source>
        <dbReference type="ARBA" id="ARBA00022801"/>
    </source>
</evidence>
<dbReference type="KEGG" id="tva:4757758"/>
<dbReference type="GO" id="GO:0070628">
    <property type="term" value="F:proteasome binding"/>
    <property type="evidence" value="ECO:0000318"/>
    <property type="project" value="GO_Central"/>
</dbReference>
<evidence type="ECO:0000259" key="7">
    <source>
        <dbReference type="PROSITE" id="PS50249"/>
    </source>
</evidence>
<dbReference type="FunFam" id="3.40.140.10:FF:000026">
    <property type="entry name" value="26S proteasome non-ATPase regulatory subunit 14"/>
    <property type="match status" value="1"/>
</dbReference>
<reference evidence="8" key="2">
    <citation type="journal article" date="2007" name="Science">
        <title>Draft genome sequence of the sexually transmitted pathogen Trichomonas vaginalis.</title>
        <authorList>
            <person name="Carlton J.M."/>
            <person name="Hirt R.P."/>
            <person name="Silva J.C."/>
            <person name="Delcher A.L."/>
            <person name="Schatz M."/>
            <person name="Zhao Q."/>
            <person name="Wortman J.R."/>
            <person name="Bidwell S.L."/>
            <person name="Alsmark U.C.M."/>
            <person name="Besteiro S."/>
            <person name="Sicheritz-Ponten T."/>
            <person name="Noel C.J."/>
            <person name="Dacks J.B."/>
            <person name="Foster P.G."/>
            <person name="Simillion C."/>
            <person name="Van de Peer Y."/>
            <person name="Miranda-Saavedra D."/>
            <person name="Barton G.J."/>
            <person name="Westrop G.D."/>
            <person name="Mueller S."/>
            <person name="Dessi D."/>
            <person name="Fiori P.L."/>
            <person name="Ren Q."/>
            <person name="Paulsen I."/>
            <person name="Zhang H."/>
            <person name="Bastida-Corcuera F.D."/>
            <person name="Simoes-Barbosa A."/>
            <person name="Brown M.T."/>
            <person name="Hayes R.D."/>
            <person name="Mukherjee M."/>
            <person name="Okumura C.Y."/>
            <person name="Schneider R."/>
            <person name="Smith A.J."/>
            <person name="Vanacova S."/>
            <person name="Villalvazo M."/>
            <person name="Haas B.J."/>
            <person name="Pertea M."/>
            <person name="Feldblyum T.V."/>
            <person name="Utterback T.R."/>
            <person name="Shu C.L."/>
            <person name="Osoegawa K."/>
            <person name="de Jong P.J."/>
            <person name="Hrdy I."/>
            <person name="Horvathova L."/>
            <person name="Zubacova Z."/>
            <person name="Dolezal P."/>
            <person name="Malik S.B."/>
            <person name="Logsdon J.M. Jr."/>
            <person name="Henze K."/>
            <person name="Gupta A."/>
            <person name="Wang C.C."/>
            <person name="Dunne R.L."/>
            <person name="Upcroft J.A."/>
            <person name="Upcroft P."/>
            <person name="White O."/>
            <person name="Salzberg S.L."/>
            <person name="Tang P."/>
            <person name="Chiu C.-H."/>
            <person name="Lee Y.-S."/>
            <person name="Embley T.M."/>
            <person name="Coombs G.H."/>
            <person name="Mottram J.C."/>
            <person name="Tachezy J."/>
            <person name="Fraser-Liggett C.M."/>
            <person name="Johnson P.J."/>
        </authorList>
    </citation>
    <scope>NUCLEOTIDE SEQUENCE [LARGE SCALE GENOMIC DNA]</scope>
    <source>
        <strain evidence="8">G3</strain>
    </source>
</reference>
<dbReference type="VEuPathDB" id="TrichDB:TVAGG3_0159860"/>
<dbReference type="InterPro" id="IPR056263">
    <property type="entry name" value="RPN11_C"/>
</dbReference>
<keyword evidence="4" id="KW-0862">Zinc</keyword>
<evidence type="ECO:0000256" key="1">
    <source>
        <dbReference type="ARBA" id="ARBA00022670"/>
    </source>
</evidence>
<gene>
    <name evidence="8" type="ORF">TVAG_159580</name>
</gene>
<organism evidence="8 9">
    <name type="scientific">Trichomonas vaginalis (strain ATCC PRA-98 / G3)</name>
    <dbReference type="NCBI Taxonomy" id="412133"/>
    <lineage>
        <taxon>Eukaryota</taxon>
        <taxon>Metamonada</taxon>
        <taxon>Parabasalia</taxon>
        <taxon>Trichomonadida</taxon>
        <taxon>Trichomonadidae</taxon>
        <taxon>Trichomonas</taxon>
    </lineage>
</organism>
<dbReference type="InterPro" id="IPR000555">
    <property type="entry name" value="JAMM/MPN+_dom"/>
</dbReference>
<dbReference type="Proteomes" id="UP000001542">
    <property type="component" value="Unassembled WGS sequence"/>
</dbReference>
<dbReference type="OMA" id="LIPQQNM"/>
<dbReference type="GO" id="GO:0008541">
    <property type="term" value="C:proteasome regulatory particle, lid subcomplex"/>
    <property type="evidence" value="ECO:0000318"/>
    <property type="project" value="GO_Central"/>
</dbReference>
<protein>
    <submittedName>
        <fullName evidence="8">Clan MP, family M67, Poh1-like metallopeptidase</fullName>
    </submittedName>
</protein>
<dbReference type="SMART" id="SM00232">
    <property type="entry name" value="JAB_MPN"/>
    <property type="match status" value="1"/>
</dbReference>
<dbReference type="SMR" id="A2F5B3"/>
<dbReference type="SUPFAM" id="SSF102712">
    <property type="entry name" value="JAB1/MPN domain"/>
    <property type="match status" value="1"/>
</dbReference>
<reference evidence="8" key="1">
    <citation type="submission" date="2006-10" db="EMBL/GenBank/DDBJ databases">
        <authorList>
            <person name="Amadeo P."/>
            <person name="Zhao Q."/>
            <person name="Wortman J."/>
            <person name="Fraser-Liggett C."/>
            <person name="Carlton J."/>
        </authorList>
    </citation>
    <scope>NUCLEOTIDE SEQUENCE</scope>
    <source>
        <strain evidence="8">G3</strain>
    </source>
</reference>
<dbReference type="VEuPathDB" id="TrichDB:TVAG_159580"/>
<dbReference type="RefSeq" id="XP_001312868.1">
    <property type="nucleotide sequence ID" value="XM_001312867.1"/>
</dbReference>
<evidence type="ECO:0000256" key="6">
    <source>
        <dbReference type="ARBA" id="ARBA00023049"/>
    </source>
</evidence>
<keyword evidence="1" id="KW-0645">Protease</keyword>
<dbReference type="GO" id="GO:0140492">
    <property type="term" value="F:metal-dependent deubiquitinase activity"/>
    <property type="evidence" value="ECO:0000318"/>
    <property type="project" value="GO_Central"/>
</dbReference>
<keyword evidence="6" id="KW-0482">Metalloprotease</keyword>
<dbReference type="GO" id="GO:0046872">
    <property type="term" value="F:metal ion binding"/>
    <property type="evidence" value="ECO:0007669"/>
    <property type="project" value="UniProtKB-KW"/>
</dbReference>
<dbReference type="GO" id="GO:0043161">
    <property type="term" value="P:proteasome-mediated ubiquitin-dependent protein catabolic process"/>
    <property type="evidence" value="ECO:0000318"/>
    <property type="project" value="GO_Central"/>
</dbReference>
<dbReference type="OrthoDB" id="605656at2759"/>
<sequence>MQALAGLPTNAQKIHLDTGETVYISGMALLKMLKHGRQGIPIEVIGLMLGSFVDDYTISVVDVFATPQSATGTSVEAIEDAFQAEMVELLKNVGRPENVVGWYHSHPGYGVFLSDVDVQQQRSFERLNTRCIAVVVDPVRSVRGKVVIAAFRSTPLQDLMMNNKEPRETTAFTHASYVATSHFHKPDDVYYQLNISYRMSAPEEHMLKSLNRPEWSRGFSTNSFAKEDSNNLSKLKALIDSIPSYKQDITDEEKLSGTDYQLRHVGKVDPKEFLRSNSEALASHVSSQLFRTNLNATTFK</sequence>
<evidence type="ECO:0000313" key="9">
    <source>
        <dbReference type="Proteomes" id="UP000001542"/>
    </source>
</evidence>
<dbReference type="Gene3D" id="3.40.140.10">
    <property type="entry name" value="Cytidine Deaminase, domain 2"/>
    <property type="match status" value="1"/>
</dbReference>
<dbReference type="Pfam" id="PF01398">
    <property type="entry name" value="JAB"/>
    <property type="match status" value="1"/>
</dbReference>
<dbReference type="MEROPS" id="M67.A11"/>